<dbReference type="InterPro" id="IPR012337">
    <property type="entry name" value="RNaseH-like_sf"/>
</dbReference>
<dbReference type="CDD" id="cd06222">
    <property type="entry name" value="RNase_H_like"/>
    <property type="match status" value="1"/>
</dbReference>
<dbReference type="PANTHER" id="PTHR47074">
    <property type="entry name" value="BNAC02G40300D PROTEIN"/>
    <property type="match status" value="1"/>
</dbReference>
<dbReference type="GO" id="GO:0003676">
    <property type="term" value="F:nucleic acid binding"/>
    <property type="evidence" value="ECO:0007669"/>
    <property type="project" value="InterPro"/>
</dbReference>
<dbReference type="InterPro" id="IPR044730">
    <property type="entry name" value="RNase_H-like_dom_plant"/>
</dbReference>
<dbReference type="InterPro" id="IPR036397">
    <property type="entry name" value="RNaseH_sf"/>
</dbReference>
<dbReference type="AlphaFoldDB" id="A0A7J6X5B0"/>
<dbReference type="EMBL" id="JABWDY010004833">
    <property type="protein sequence ID" value="KAF5204884.1"/>
    <property type="molecule type" value="Genomic_DNA"/>
</dbReference>
<dbReference type="Gene3D" id="3.30.420.10">
    <property type="entry name" value="Ribonuclease H-like superfamily/Ribonuclease H"/>
    <property type="match status" value="1"/>
</dbReference>
<comment type="caution">
    <text evidence="2">The sequence shown here is derived from an EMBL/GenBank/DDBJ whole genome shotgun (WGS) entry which is preliminary data.</text>
</comment>
<evidence type="ECO:0000259" key="1">
    <source>
        <dbReference type="Pfam" id="PF13456"/>
    </source>
</evidence>
<organism evidence="2 3">
    <name type="scientific">Thalictrum thalictroides</name>
    <name type="common">Rue-anemone</name>
    <name type="synonym">Anemone thalictroides</name>
    <dbReference type="NCBI Taxonomy" id="46969"/>
    <lineage>
        <taxon>Eukaryota</taxon>
        <taxon>Viridiplantae</taxon>
        <taxon>Streptophyta</taxon>
        <taxon>Embryophyta</taxon>
        <taxon>Tracheophyta</taxon>
        <taxon>Spermatophyta</taxon>
        <taxon>Magnoliopsida</taxon>
        <taxon>Ranunculales</taxon>
        <taxon>Ranunculaceae</taxon>
        <taxon>Thalictroideae</taxon>
        <taxon>Thalictrum</taxon>
    </lineage>
</organism>
<dbReference type="SUPFAM" id="SSF53098">
    <property type="entry name" value="Ribonuclease H-like"/>
    <property type="match status" value="1"/>
</dbReference>
<dbReference type="PANTHER" id="PTHR47074:SF21">
    <property type="entry name" value="RNASE H TYPE-1 DOMAIN-CONTAINING PROTEIN"/>
    <property type="match status" value="1"/>
</dbReference>
<dbReference type="OrthoDB" id="1906820at2759"/>
<name>A0A7J6X5B0_THATH</name>
<dbReference type="InterPro" id="IPR002156">
    <property type="entry name" value="RNaseH_domain"/>
</dbReference>
<keyword evidence="3" id="KW-1185">Reference proteome</keyword>
<proteinExistence type="predicted"/>
<dbReference type="Pfam" id="PF13456">
    <property type="entry name" value="RVT_3"/>
    <property type="match status" value="1"/>
</dbReference>
<sequence length="175" mass="18875">MTHPTIWIPPPKGIIKINVDITFTAATSPIGIGYLMRDSDGLLLFAGTESDNAGNVEEGECRGVLAAVRKGIELRLKDVEVEMDCKGAADYLQGKNANLSWTATNILDQVIYLASMFNSVAFYFCHRTGNGNGPAHILAFKANISSSIAYSYSTIPEGLNSQLSLDLLLCNMANL</sequence>
<evidence type="ECO:0000313" key="2">
    <source>
        <dbReference type="EMBL" id="KAF5204884.1"/>
    </source>
</evidence>
<dbReference type="GO" id="GO:0004523">
    <property type="term" value="F:RNA-DNA hybrid ribonuclease activity"/>
    <property type="evidence" value="ECO:0007669"/>
    <property type="project" value="InterPro"/>
</dbReference>
<feature type="domain" description="RNase H type-1" evidence="1">
    <location>
        <begin position="18"/>
        <end position="139"/>
    </location>
</feature>
<gene>
    <name evidence="2" type="ORF">FRX31_005529</name>
</gene>
<dbReference type="InterPro" id="IPR052929">
    <property type="entry name" value="RNase_H-like_EbsB-rel"/>
</dbReference>
<protein>
    <recommendedName>
        <fullName evidence="1">RNase H type-1 domain-containing protein</fullName>
    </recommendedName>
</protein>
<reference evidence="2 3" key="1">
    <citation type="submission" date="2020-06" db="EMBL/GenBank/DDBJ databases">
        <title>Transcriptomic and genomic resources for Thalictrum thalictroides and T. hernandezii: Facilitating candidate gene discovery in an emerging model plant lineage.</title>
        <authorList>
            <person name="Arias T."/>
            <person name="Riano-Pachon D.M."/>
            <person name="Di Stilio V.S."/>
        </authorList>
    </citation>
    <scope>NUCLEOTIDE SEQUENCE [LARGE SCALE GENOMIC DNA]</scope>
    <source>
        <strain evidence="3">cv. WT478/WT964</strain>
        <tissue evidence="2">Leaves</tissue>
    </source>
</reference>
<dbReference type="Proteomes" id="UP000554482">
    <property type="component" value="Unassembled WGS sequence"/>
</dbReference>
<evidence type="ECO:0000313" key="3">
    <source>
        <dbReference type="Proteomes" id="UP000554482"/>
    </source>
</evidence>
<accession>A0A7J6X5B0</accession>